<keyword evidence="10 17" id="KW-0418">Kinase</keyword>
<evidence type="ECO:0000256" key="15">
    <source>
        <dbReference type="ARBA" id="ARBA00048070"/>
    </source>
</evidence>
<evidence type="ECO:0000256" key="10">
    <source>
        <dbReference type="ARBA" id="ARBA00022777"/>
    </source>
</evidence>
<dbReference type="SUPFAM" id="SSF53784">
    <property type="entry name" value="Phosphofructokinase"/>
    <property type="match status" value="1"/>
</dbReference>
<keyword evidence="8" id="KW-0479">Metal-binding</keyword>
<dbReference type="GO" id="GO:0005945">
    <property type="term" value="C:6-phosphofructokinase complex"/>
    <property type="evidence" value="ECO:0007669"/>
    <property type="project" value="TreeGrafter"/>
</dbReference>
<evidence type="ECO:0000256" key="6">
    <source>
        <dbReference type="ARBA" id="ARBA00022490"/>
    </source>
</evidence>
<comment type="similarity">
    <text evidence="14">Belongs to the phosphofructokinase type A (PFKA) family.</text>
</comment>
<dbReference type="PANTHER" id="PTHR13697:SF4">
    <property type="entry name" value="ATP-DEPENDENT 6-PHOSPHOFRUCTOKINASE"/>
    <property type="match status" value="1"/>
</dbReference>
<dbReference type="GO" id="GO:0030388">
    <property type="term" value="P:fructose 1,6-bisphosphate metabolic process"/>
    <property type="evidence" value="ECO:0007669"/>
    <property type="project" value="TreeGrafter"/>
</dbReference>
<comment type="subcellular location">
    <subcellularLocation>
        <location evidence="3">Cytoplasm</location>
    </subcellularLocation>
</comment>
<dbReference type="GO" id="GO:0006002">
    <property type="term" value="P:fructose 6-phosphate metabolic process"/>
    <property type="evidence" value="ECO:0007669"/>
    <property type="project" value="InterPro"/>
</dbReference>
<evidence type="ECO:0000256" key="14">
    <source>
        <dbReference type="ARBA" id="ARBA00038478"/>
    </source>
</evidence>
<dbReference type="InterPro" id="IPR022953">
    <property type="entry name" value="ATP_PFK"/>
</dbReference>
<keyword evidence="9" id="KW-0547">Nucleotide-binding</keyword>
<dbReference type="InterPro" id="IPR012003">
    <property type="entry name" value="ATP_PFK_prok-type"/>
</dbReference>
<evidence type="ECO:0000256" key="8">
    <source>
        <dbReference type="ARBA" id="ARBA00022723"/>
    </source>
</evidence>
<dbReference type="InterPro" id="IPR000023">
    <property type="entry name" value="Phosphofructokinase_dom"/>
</dbReference>
<dbReference type="PIRSF" id="PIRSF000532">
    <property type="entry name" value="ATP_PFK_prok"/>
    <property type="match status" value="1"/>
</dbReference>
<evidence type="ECO:0000256" key="2">
    <source>
        <dbReference type="ARBA" id="ARBA00002659"/>
    </source>
</evidence>
<dbReference type="Gene3D" id="3.40.50.460">
    <property type="entry name" value="Phosphofructokinase domain"/>
    <property type="match status" value="1"/>
</dbReference>
<proteinExistence type="inferred from homology"/>
<protein>
    <recommendedName>
        <fullName evidence="5">6-phosphofructokinase</fullName>
        <ecNumber evidence="5">2.7.1.11</ecNumber>
    </recommendedName>
</protein>
<organism evidence="17 18">
    <name type="scientific">Mycoplasma haematolamae (strain Purdue)</name>
    <dbReference type="NCBI Taxonomy" id="1212765"/>
    <lineage>
        <taxon>Bacteria</taxon>
        <taxon>Bacillati</taxon>
        <taxon>Mycoplasmatota</taxon>
        <taxon>Mollicutes</taxon>
        <taxon>Mycoplasmataceae</taxon>
        <taxon>Mycoplasma</taxon>
    </lineage>
</organism>
<dbReference type="GO" id="GO:0005524">
    <property type="term" value="F:ATP binding"/>
    <property type="evidence" value="ECO:0007669"/>
    <property type="project" value="UniProtKB-KW"/>
</dbReference>
<dbReference type="PATRIC" id="fig|1212765.3.peg.774"/>
<feature type="domain" description="Phosphofructokinase" evidence="16">
    <location>
        <begin position="3"/>
        <end position="282"/>
    </location>
</feature>
<keyword evidence="13" id="KW-0324">Glycolysis</keyword>
<keyword evidence="18" id="KW-1185">Reference proteome</keyword>
<name>I7C6U9_MYCHA</name>
<dbReference type="GO" id="GO:0070095">
    <property type="term" value="F:fructose-6-phosphate binding"/>
    <property type="evidence" value="ECO:0007669"/>
    <property type="project" value="TreeGrafter"/>
</dbReference>
<dbReference type="STRING" id="1212765.MHLP_03435"/>
<reference evidence="17 18" key="1">
    <citation type="journal article" date="2012" name="J. Bacteriol.">
        <title>Genome Sequence of "Candidatus Mycoplasma haemolamae" Strain Purdue, a Red Blood Cell Pathogen of Alpacas (Vicugna pacos) and Llamas (Lama glama).</title>
        <authorList>
            <person name="Guimaraes A.M."/>
            <person name="Toth B."/>
            <person name="Santos A.P."/>
            <person name="do Nascimento N.C."/>
            <person name="Kritchevsky J.E."/>
            <person name="Messick J.B."/>
        </authorList>
    </citation>
    <scope>NUCLEOTIDE SEQUENCE [LARGE SCALE GENOMIC DNA]</scope>
    <source>
        <strain evidence="17 18">Purdue</strain>
    </source>
</reference>
<dbReference type="GO" id="GO:0003872">
    <property type="term" value="F:6-phosphofructokinase activity"/>
    <property type="evidence" value="ECO:0007669"/>
    <property type="project" value="UniProtKB-EC"/>
</dbReference>
<dbReference type="PRINTS" id="PR00476">
    <property type="entry name" value="PHFRCTKINASE"/>
</dbReference>
<evidence type="ECO:0000313" key="18">
    <source>
        <dbReference type="Proteomes" id="UP000006502"/>
    </source>
</evidence>
<sequence length="327" mass="35712">MRKVAILTSGGDSPGMNSAIYSFSSLAQKKGYEVVFIEDGYQGLIEKRYRKVNASCLKKAVYAPGTHIGSSRSLDFKNDQELREEGVKALKDQGVEALVVLGGNGSYQGGELISKLGLPVILLPATIDNDVNSTVYTIGFFSALEEIGQVIQKIWYTANSHSQLTFVEVMGRDCSDLGVFASISSPFVEMVITQEKVPTVQELESKIRELKTQGRKGMVIVVVEKVLGSQTLPPLPELTKTLESNLGITVRGCVLGHTQRGAIPTTFERFVAEGFGRTAFECFESRELDLAIGFDGQKFYKTPLSSLSHSSKGSKLDLIEYKNSLAF</sequence>
<dbReference type="UniPathway" id="UPA00109">
    <property type="reaction ID" value="UER00182"/>
</dbReference>
<evidence type="ECO:0000256" key="5">
    <source>
        <dbReference type="ARBA" id="ARBA00012055"/>
    </source>
</evidence>
<dbReference type="Pfam" id="PF00365">
    <property type="entry name" value="PFK"/>
    <property type="match status" value="1"/>
</dbReference>
<dbReference type="AlphaFoldDB" id="I7C6U9"/>
<evidence type="ECO:0000256" key="4">
    <source>
        <dbReference type="ARBA" id="ARBA00004679"/>
    </source>
</evidence>
<dbReference type="EC" id="2.7.1.11" evidence="5"/>
<dbReference type="GO" id="GO:0061621">
    <property type="term" value="P:canonical glycolysis"/>
    <property type="evidence" value="ECO:0007669"/>
    <property type="project" value="TreeGrafter"/>
</dbReference>
<evidence type="ECO:0000256" key="3">
    <source>
        <dbReference type="ARBA" id="ARBA00004496"/>
    </source>
</evidence>
<dbReference type="EMBL" id="CP003731">
    <property type="protein sequence ID" value="AFO52267.1"/>
    <property type="molecule type" value="Genomic_DNA"/>
</dbReference>
<keyword evidence="7 17" id="KW-0808">Transferase</keyword>
<dbReference type="GO" id="GO:0046872">
    <property type="term" value="F:metal ion binding"/>
    <property type="evidence" value="ECO:0007669"/>
    <property type="project" value="UniProtKB-KW"/>
</dbReference>
<accession>I7C6U9</accession>
<dbReference type="InterPro" id="IPR035966">
    <property type="entry name" value="PKF_sf"/>
</dbReference>
<reference evidence="18" key="2">
    <citation type="submission" date="2012-07" db="EMBL/GenBank/DDBJ databases">
        <title>Complete genome sequence of 'Candidatus Mycoplasma haemolamae'.</title>
        <authorList>
            <person name="Guimaraes A.M.S."/>
            <person name="Toth B."/>
            <person name="Santos A.P."/>
            <person name="Nascimento N.C."/>
            <person name="Sojka J.E."/>
            <person name="Messick J.B."/>
        </authorList>
    </citation>
    <scope>NUCLEOTIDE SEQUENCE [LARGE SCALE GENOMIC DNA]</scope>
    <source>
        <strain evidence="18">Purdue</strain>
    </source>
</reference>
<dbReference type="GO" id="GO:0016208">
    <property type="term" value="F:AMP binding"/>
    <property type="evidence" value="ECO:0007669"/>
    <property type="project" value="TreeGrafter"/>
</dbReference>
<dbReference type="Proteomes" id="UP000006502">
    <property type="component" value="Chromosome"/>
</dbReference>
<evidence type="ECO:0000256" key="11">
    <source>
        <dbReference type="ARBA" id="ARBA00022840"/>
    </source>
</evidence>
<comment type="cofactor">
    <cofactor evidence="1">
        <name>Mg(2+)</name>
        <dbReference type="ChEBI" id="CHEBI:18420"/>
    </cofactor>
</comment>
<evidence type="ECO:0000313" key="17">
    <source>
        <dbReference type="EMBL" id="AFO52267.1"/>
    </source>
</evidence>
<evidence type="ECO:0000259" key="16">
    <source>
        <dbReference type="Pfam" id="PF00365"/>
    </source>
</evidence>
<gene>
    <name evidence="17" type="ordered locus">MHLP_03435</name>
</gene>
<dbReference type="GO" id="GO:0042802">
    <property type="term" value="F:identical protein binding"/>
    <property type="evidence" value="ECO:0007669"/>
    <property type="project" value="TreeGrafter"/>
</dbReference>
<evidence type="ECO:0000256" key="7">
    <source>
        <dbReference type="ARBA" id="ARBA00022679"/>
    </source>
</evidence>
<evidence type="ECO:0000256" key="12">
    <source>
        <dbReference type="ARBA" id="ARBA00022842"/>
    </source>
</evidence>
<dbReference type="OrthoDB" id="9802503at2"/>
<dbReference type="HOGENOM" id="CLU_020655_0_1_14"/>
<comment type="pathway">
    <text evidence="4">Carbohydrate degradation; glycolysis; D-glyceraldehyde 3-phosphate and glycerone phosphate from D-glucose: step 3/4.</text>
</comment>
<evidence type="ECO:0000256" key="9">
    <source>
        <dbReference type="ARBA" id="ARBA00022741"/>
    </source>
</evidence>
<comment type="function">
    <text evidence="2">Catalyzes the phosphorylation of D-fructose 6-phosphate to fructose 1,6-bisphosphate by ATP, the first committing step of glycolysis.</text>
</comment>
<dbReference type="NCBIfam" id="NF002872">
    <property type="entry name" value="PRK03202.1"/>
    <property type="match status" value="1"/>
</dbReference>
<keyword evidence="12" id="KW-0460">Magnesium</keyword>
<evidence type="ECO:0000256" key="1">
    <source>
        <dbReference type="ARBA" id="ARBA00001946"/>
    </source>
</evidence>
<keyword evidence="11" id="KW-0067">ATP-binding</keyword>
<comment type="catalytic activity">
    <reaction evidence="15">
        <text>beta-D-fructose 6-phosphate + ATP = beta-D-fructose 1,6-bisphosphate + ADP + H(+)</text>
        <dbReference type="Rhea" id="RHEA:16109"/>
        <dbReference type="ChEBI" id="CHEBI:15378"/>
        <dbReference type="ChEBI" id="CHEBI:30616"/>
        <dbReference type="ChEBI" id="CHEBI:32966"/>
        <dbReference type="ChEBI" id="CHEBI:57634"/>
        <dbReference type="ChEBI" id="CHEBI:456216"/>
        <dbReference type="EC" id="2.7.1.11"/>
    </reaction>
</comment>
<keyword evidence="6" id="KW-0963">Cytoplasm</keyword>
<dbReference type="PANTHER" id="PTHR13697">
    <property type="entry name" value="PHOSPHOFRUCTOKINASE"/>
    <property type="match status" value="1"/>
</dbReference>
<dbReference type="GO" id="GO:0048029">
    <property type="term" value="F:monosaccharide binding"/>
    <property type="evidence" value="ECO:0007669"/>
    <property type="project" value="TreeGrafter"/>
</dbReference>
<dbReference type="Gene3D" id="3.40.50.450">
    <property type="match status" value="1"/>
</dbReference>
<evidence type="ECO:0000256" key="13">
    <source>
        <dbReference type="ARBA" id="ARBA00023152"/>
    </source>
</evidence>
<dbReference type="KEGG" id="mhl:MHLP_03435"/>